<comment type="caution">
    <text evidence="1">The sequence shown here is derived from an EMBL/GenBank/DDBJ whole genome shotgun (WGS) entry which is preliminary data.</text>
</comment>
<gene>
    <name evidence="1" type="ORF">PIIN_04451</name>
</gene>
<dbReference type="eggNOG" id="ENOG502STBP">
    <property type="taxonomic scope" value="Eukaryota"/>
</dbReference>
<name>G4TGR6_SERID</name>
<proteinExistence type="predicted"/>
<dbReference type="EMBL" id="CAFZ01000085">
    <property type="protein sequence ID" value="CCA70514.1"/>
    <property type="molecule type" value="Genomic_DNA"/>
</dbReference>
<sequence length="223" mass="25450">MASLATAIKTASWRPGFYSAYRLTLRALSAAVRHHQVSLQNLRGLYRPSFRNAALVYSLHESNPTKKTEAYLREWNERLDRTLSILHISSKSAGQCNKIVRNLAKLADAYRTRVYLDTQARQRMAGTWNGQDISLNSRNAPKVNDKTGERDRVQRMAWSALGEIAVAAENDLRIHCGQLEDRVLPFKRLTMPRRTPYGPTKRLRTTVSFVGKKMVRPKELRVG</sequence>
<dbReference type="Proteomes" id="UP000007148">
    <property type="component" value="Unassembled WGS sequence"/>
</dbReference>
<dbReference type="HOGENOM" id="CLU_1300348_0_0_1"/>
<dbReference type="InParanoid" id="G4TGR6"/>
<dbReference type="OrthoDB" id="2770090at2759"/>
<organism evidence="1 2">
    <name type="scientific">Serendipita indica (strain DSM 11827)</name>
    <name type="common">Root endophyte fungus</name>
    <name type="synonym">Piriformospora indica</name>
    <dbReference type="NCBI Taxonomy" id="1109443"/>
    <lineage>
        <taxon>Eukaryota</taxon>
        <taxon>Fungi</taxon>
        <taxon>Dikarya</taxon>
        <taxon>Basidiomycota</taxon>
        <taxon>Agaricomycotina</taxon>
        <taxon>Agaricomycetes</taxon>
        <taxon>Sebacinales</taxon>
        <taxon>Serendipitaceae</taxon>
        <taxon>Serendipita</taxon>
    </lineage>
</organism>
<reference evidence="1 2" key="1">
    <citation type="journal article" date="2011" name="PLoS Pathog.">
        <title>Endophytic Life Strategies Decoded by Genome and Transcriptome Analyses of the Mutualistic Root Symbiont Piriformospora indica.</title>
        <authorList>
            <person name="Zuccaro A."/>
            <person name="Lahrmann U."/>
            <person name="Guldener U."/>
            <person name="Langen G."/>
            <person name="Pfiffi S."/>
            <person name="Biedenkopf D."/>
            <person name="Wong P."/>
            <person name="Samans B."/>
            <person name="Grimm C."/>
            <person name="Basiewicz M."/>
            <person name="Murat C."/>
            <person name="Martin F."/>
            <person name="Kogel K.H."/>
        </authorList>
    </citation>
    <scope>NUCLEOTIDE SEQUENCE [LARGE SCALE GENOMIC DNA]</scope>
    <source>
        <strain evidence="1 2">DSM 11827</strain>
    </source>
</reference>
<evidence type="ECO:0000313" key="2">
    <source>
        <dbReference type="Proteomes" id="UP000007148"/>
    </source>
</evidence>
<evidence type="ECO:0000313" key="1">
    <source>
        <dbReference type="EMBL" id="CCA70514.1"/>
    </source>
</evidence>
<protein>
    <submittedName>
        <fullName evidence="1">Uncharacterized protein</fullName>
    </submittedName>
</protein>
<keyword evidence="2" id="KW-1185">Reference proteome</keyword>
<accession>G4TGR6</accession>
<dbReference type="OMA" id="HEYRRVS"/>
<dbReference type="AlphaFoldDB" id="G4TGR6"/>